<dbReference type="EMBL" id="CAJVPY010018056">
    <property type="protein sequence ID" value="CAG8765126.1"/>
    <property type="molecule type" value="Genomic_DNA"/>
</dbReference>
<keyword evidence="3" id="KW-1185">Reference proteome</keyword>
<feature type="non-terminal residue" evidence="2">
    <location>
        <position position="1"/>
    </location>
</feature>
<accession>A0A9N9NX85</accession>
<sequence>CIYDDLESENQQNKSMSSDERTFSNEPLETVLSSDFTSLSNVSNRNERPV</sequence>
<comment type="caution">
    <text evidence="2">The sequence shown here is derived from an EMBL/GenBank/DDBJ whole genome shotgun (WGS) entry which is preliminary data.</text>
</comment>
<dbReference type="Proteomes" id="UP000789405">
    <property type="component" value="Unassembled WGS sequence"/>
</dbReference>
<evidence type="ECO:0000313" key="3">
    <source>
        <dbReference type="Proteomes" id="UP000789405"/>
    </source>
</evidence>
<dbReference type="AlphaFoldDB" id="A0A9N9NX85"/>
<proteinExistence type="predicted"/>
<feature type="region of interest" description="Disordered" evidence="1">
    <location>
        <begin position="1"/>
        <end position="26"/>
    </location>
</feature>
<protein>
    <submittedName>
        <fullName evidence="2">13622_t:CDS:1</fullName>
    </submittedName>
</protein>
<name>A0A9N9NX85_9GLOM</name>
<evidence type="ECO:0000256" key="1">
    <source>
        <dbReference type="SAM" id="MobiDB-lite"/>
    </source>
</evidence>
<gene>
    <name evidence="2" type="ORF">DERYTH_LOCUS18167</name>
</gene>
<organism evidence="2 3">
    <name type="scientific">Dentiscutata erythropus</name>
    <dbReference type="NCBI Taxonomy" id="1348616"/>
    <lineage>
        <taxon>Eukaryota</taxon>
        <taxon>Fungi</taxon>
        <taxon>Fungi incertae sedis</taxon>
        <taxon>Mucoromycota</taxon>
        <taxon>Glomeromycotina</taxon>
        <taxon>Glomeromycetes</taxon>
        <taxon>Diversisporales</taxon>
        <taxon>Gigasporaceae</taxon>
        <taxon>Dentiscutata</taxon>
    </lineage>
</organism>
<evidence type="ECO:0000313" key="2">
    <source>
        <dbReference type="EMBL" id="CAG8765126.1"/>
    </source>
</evidence>
<reference evidence="2" key="1">
    <citation type="submission" date="2021-06" db="EMBL/GenBank/DDBJ databases">
        <authorList>
            <person name="Kallberg Y."/>
            <person name="Tangrot J."/>
            <person name="Rosling A."/>
        </authorList>
    </citation>
    <scope>NUCLEOTIDE SEQUENCE</scope>
    <source>
        <strain evidence="2">MA453B</strain>
    </source>
</reference>